<dbReference type="AlphaFoldDB" id="A0A388K8V5"/>
<comment type="caution">
    <text evidence="3">The sequence shown here is derived from an EMBL/GenBank/DDBJ whole genome shotgun (WGS) entry which is preliminary data.</text>
</comment>
<proteinExistence type="predicted"/>
<accession>A0A388K8V5</accession>
<dbReference type="Gramene" id="GBG66449">
    <property type="protein sequence ID" value="GBG66449"/>
    <property type="gene ID" value="CBR_g61492"/>
</dbReference>
<keyword evidence="2" id="KW-0472">Membrane</keyword>
<feature type="compositionally biased region" description="Acidic residues" evidence="1">
    <location>
        <begin position="308"/>
        <end position="317"/>
    </location>
</feature>
<sequence>MADLLHSLPLLLLVIVLLLIVVFFHLCFVGLLLLAARKRRSSKNGDKMDRRLTCGRLAGTTAGATNRQRSAGSVAKQAYDPTLYAHLPSHEIPLSPSDDEGEDVRSSTLPLGSGSTQDWAAMQSYGGRRAESPWSHTSLLNEGLCDDDDNEVVDLSFQFSSSSGAVATHARIINPHPDGDCAEQTYIEEELARINVRNGCAYSRHHEADSGLLEDGSDRRICLREVRTLNATAGSCGRSADKRWSSWNGDNNKRGATAPRGRRRRRGCSGARGITRSAQRIWRTRGWRGGVQMPAGAGAGGESMASEGGEEAPDEEQGLTKDSTFNSGSADGSGKRKNMRQQTFEAVAEVMDKHGALMASTMDSASKRQCSMMLRQCEILESEVEVQRKHYAAADEANRMMCNALMEIVKAICERS</sequence>
<feature type="compositionally biased region" description="Polar residues" evidence="1">
    <location>
        <begin position="320"/>
        <end position="330"/>
    </location>
</feature>
<reference evidence="3 4" key="1">
    <citation type="journal article" date="2018" name="Cell">
        <title>The Chara Genome: Secondary Complexity and Implications for Plant Terrestrialization.</title>
        <authorList>
            <person name="Nishiyama T."/>
            <person name="Sakayama H."/>
            <person name="Vries J.D."/>
            <person name="Buschmann H."/>
            <person name="Saint-Marcoux D."/>
            <person name="Ullrich K.K."/>
            <person name="Haas F.B."/>
            <person name="Vanderstraeten L."/>
            <person name="Becker D."/>
            <person name="Lang D."/>
            <person name="Vosolsobe S."/>
            <person name="Rombauts S."/>
            <person name="Wilhelmsson P.K.I."/>
            <person name="Janitza P."/>
            <person name="Kern R."/>
            <person name="Heyl A."/>
            <person name="Rumpler F."/>
            <person name="Villalobos L.I.A.C."/>
            <person name="Clay J.M."/>
            <person name="Skokan R."/>
            <person name="Toyoda A."/>
            <person name="Suzuki Y."/>
            <person name="Kagoshima H."/>
            <person name="Schijlen E."/>
            <person name="Tajeshwar N."/>
            <person name="Catarino B."/>
            <person name="Hetherington A.J."/>
            <person name="Saltykova A."/>
            <person name="Bonnot C."/>
            <person name="Breuninger H."/>
            <person name="Symeonidi A."/>
            <person name="Radhakrishnan G.V."/>
            <person name="Van Nieuwerburgh F."/>
            <person name="Deforce D."/>
            <person name="Chang C."/>
            <person name="Karol K.G."/>
            <person name="Hedrich R."/>
            <person name="Ulvskov P."/>
            <person name="Glockner G."/>
            <person name="Delwiche C.F."/>
            <person name="Petrasek J."/>
            <person name="Van de Peer Y."/>
            <person name="Friml J."/>
            <person name="Beilby M."/>
            <person name="Dolan L."/>
            <person name="Kohara Y."/>
            <person name="Sugano S."/>
            <person name="Fujiyama A."/>
            <person name="Delaux P.-M."/>
            <person name="Quint M."/>
            <person name="TheiBen G."/>
            <person name="Hagemann M."/>
            <person name="Harholt J."/>
            <person name="Dunand C."/>
            <person name="Zachgo S."/>
            <person name="Langdale J."/>
            <person name="Maumus F."/>
            <person name="Straeten D.V.D."/>
            <person name="Gould S.B."/>
            <person name="Rensing S.A."/>
        </authorList>
    </citation>
    <scope>NUCLEOTIDE SEQUENCE [LARGE SCALE GENOMIC DNA]</scope>
    <source>
        <strain evidence="3 4">S276</strain>
    </source>
</reference>
<keyword evidence="4" id="KW-1185">Reference proteome</keyword>
<keyword evidence="2" id="KW-0812">Transmembrane</keyword>
<organism evidence="3 4">
    <name type="scientific">Chara braunii</name>
    <name type="common">Braun's stonewort</name>
    <dbReference type="NCBI Taxonomy" id="69332"/>
    <lineage>
        <taxon>Eukaryota</taxon>
        <taxon>Viridiplantae</taxon>
        <taxon>Streptophyta</taxon>
        <taxon>Charophyceae</taxon>
        <taxon>Charales</taxon>
        <taxon>Characeae</taxon>
        <taxon>Chara</taxon>
    </lineage>
</organism>
<gene>
    <name evidence="3" type="ORF">CBR_g61492</name>
</gene>
<evidence type="ECO:0000313" key="4">
    <source>
        <dbReference type="Proteomes" id="UP000265515"/>
    </source>
</evidence>
<dbReference type="Proteomes" id="UP000265515">
    <property type="component" value="Unassembled WGS sequence"/>
</dbReference>
<feature type="region of interest" description="Disordered" evidence="1">
    <location>
        <begin position="238"/>
        <end position="341"/>
    </location>
</feature>
<evidence type="ECO:0000313" key="3">
    <source>
        <dbReference type="EMBL" id="GBG66449.1"/>
    </source>
</evidence>
<dbReference type="EMBL" id="BFEA01000074">
    <property type="protein sequence ID" value="GBG66449.1"/>
    <property type="molecule type" value="Genomic_DNA"/>
</dbReference>
<evidence type="ECO:0000256" key="2">
    <source>
        <dbReference type="SAM" id="Phobius"/>
    </source>
</evidence>
<name>A0A388K8V5_CHABU</name>
<protein>
    <submittedName>
        <fullName evidence="3">Uncharacterized protein</fullName>
    </submittedName>
</protein>
<keyword evidence="2" id="KW-1133">Transmembrane helix</keyword>
<evidence type="ECO:0000256" key="1">
    <source>
        <dbReference type="SAM" id="MobiDB-lite"/>
    </source>
</evidence>
<feature type="transmembrane region" description="Helical" evidence="2">
    <location>
        <begin position="12"/>
        <end position="34"/>
    </location>
</feature>
<feature type="region of interest" description="Disordered" evidence="1">
    <location>
        <begin position="90"/>
        <end position="112"/>
    </location>
</feature>